<dbReference type="AlphaFoldDB" id="K2HFE6"/>
<keyword evidence="3" id="KW-1185">Reference proteome</keyword>
<evidence type="ECO:0000313" key="2">
    <source>
        <dbReference type="EMBL" id="EKE45192.1"/>
    </source>
</evidence>
<gene>
    <name evidence="2" type="ORF">OCGS_0670</name>
</gene>
<proteinExistence type="predicted"/>
<reference evidence="2 3" key="1">
    <citation type="journal article" date="2012" name="J. Bacteriol.">
        <title>Draft Genome Sequence of Oceaniovalibus guishaninsula JLT2003T.</title>
        <authorList>
            <person name="Tang K."/>
            <person name="Liu K."/>
            <person name="Jiao N."/>
        </authorList>
    </citation>
    <scope>NUCLEOTIDE SEQUENCE [LARGE SCALE GENOMIC DNA]</scope>
    <source>
        <strain evidence="2 3">JLT2003</strain>
    </source>
</reference>
<protein>
    <recommendedName>
        <fullName evidence="4">Adenylosuccinate lyase</fullName>
    </recommendedName>
</protein>
<evidence type="ECO:0000256" key="1">
    <source>
        <dbReference type="SAM" id="SignalP"/>
    </source>
</evidence>
<dbReference type="STRING" id="1231392.OCGS_0670"/>
<dbReference type="RefSeq" id="WP_007425823.1">
    <property type="nucleotide sequence ID" value="NZ_AMGO01000010.1"/>
</dbReference>
<name>K2HFE6_9RHOB</name>
<feature type="chain" id="PRO_5003861157" description="Adenylosuccinate lyase" evidence="1">
    <location>
        <begin position="20"/>
        <end position="52"/>
    </location>
</feature>
<dbReference type="OrthoDB" id="7869460at2"/>
<evidence type="ECO:0008006" key="4">
    <source>
        <dbReference type="Google" id="ProtNLM"/>
    </source>
</evidence>
<dbReference type="EMBL" id="AMGO01000010">
    <property type="protein sequence ID" value="EKE45192.1"/>
    <property type="molecule type" value="Genomic_DNA"/>
</dbReference>
<dbReference type="Proteomes" id="UP000006765">
    <property type="component" value="Unassembled WGS sequence"/>
</dbReference>
<keyword evidence="1" id="KW-0732">Signal</keyword>
<feature type="signal peptide" evidence="1">
    <location>
        <begin position="1"/>
        <end position="19"/>
    </location>
</feature>
<accession>K2HFE6</accession>
<organism evidence="2 3">
    <name type="scientific">Oceaniovalibus guishaninsula JLT2003</name>
    <dbReference type="NCBI Taxonomy" id="1231392"/>
    <lineage>
        <taxon>Bacteria</taxon>
        <taxon>Pseudomonadati</taxon>
        <taxon>Pseudomonadota</taxon>
        <taxon>Alphaproteobacteria</taxon>
        <taxon>Rhodobacterales</taxon>
        <taxon>Roseobacteraceae</taxon>
        <taxon>Oceaniovalibus</taxon>
    </lineage>
</organism>
<comment type="caution">
    <text evidence="2">The sequence shown here is derived from an EMBL/GenBank/DDBJ whole genome shotgun (WGS) entry which is preliminary data.</text>
</comment>
<evidence type="ECO:0000313" key="3">
    <source>
        <dbReference type="Proteomes" id="UP000006765"/>
    </source>
</evidence>
<sequence>MKSTILAIAVMLAPSLALAEGCNWMKQTTAKACAEGTALDAATGTCQPVVNS</sequence>